<evidence type="ECO:0000313" key="2">
    <source>
        <dbReference type="Proteomes" id="UP001164761"/>
    </source>
</evidence>
<accession>A0ABY6ZLD3</accession>
<gene>
    <name evidence="1" type="ORF">NZD89_09900</name>
</gene>
<reference evidence="1" key="1">
    <citation type="submission" date="2022-08" db="EMBL/GenBank/DDBJ databases">
        <title>Alicyclobacillus fastidiosus DSM 17978, complete genome.</title>
        <authorList>
            <person name="Wang Q."/>
            <person name="Cai R."/>
            <person name="Wang Z."/>
        </authorList>
    </citation>
    <scope>NUCLEOTIDE SEQUENCE</scope>
    <source>
        <strain evidence="1">DSM 17978</strain>
    </source>
</reference>
<dbReference type="EMBL" id="CP104067">
    <property type="protein sequence ID" value="WAH43659.1"/>
    <property type="molecule type" value="Genomic_DNA"/>
</dbReference>
<dbReference type="PROSITE" id="PS51257">
    <property type="entry name" value="PROKAR_LIPOPROTEIN"/>
    <property type="match status" value="1"/>
</dbReference>
<evidence type="ECO:0000313" key="1">
    <source>
        <dbReference type="EMBL" id="WAH43659.1"/>
    </source>
</evidence>
<name>A0ABY6ZLD3_9BACL</name>
<proteinExistence type="predicted"/>
<dbReference type="Proteomes" id="UP001164761">
    <property type="component" value="Chromosome"/>
</dbReference>
<keyword evidence="2" id="KW-1185">Reference proteome</keyword>
<dbReference type="Gene3D" id="2.130.10.10">
    <property type="entry name" value="YVTN repeat-like/Quinoprotein amine dehydrogenase"/>
    <property type="match status" value="1"/>
</dbReference>
<dbReference type="RefSeq" id="WP_268007544.1">
    <property type="nucleotide sequence ID" value="NZ_CP104067.1"/>
</dbReference>
<dbReference type="InterPro" id="IPR015943">
    <property type="entry name" value="WD40/YVTN_repeat-like_dom_sf"/>
</dbReference>
<protein>
    <recommendedName>
        <fullName evidence="3">Photosynthesis system II assembly factor Ycf48/Hcf136-like domain-containing protein</fullName>
    </recommendedName>
</protein>
<dbReference type="SUPFAM" id="SSF110296">
    <property type="entry name" value="Oligoxyloglucan reducing end-specific cellobiohydrolase"/>
    <property type="match status" value="2"/>
</dbReference>
<evidence type="ECO:0008006" key="3">
    <source>
        <dbReference type="Google" id="ProtNLM"/>
    </source>
</evidence>
<organism evidence="1 2">
    <name type="scientific">Alicyclobacillus fastidiosus</name>
    <dbReference type="NCBI Taxonomy" id="392011"/>
    <lineage>
        <taxon>Bacteria</taxon>
        <taxon>Bacillati</taxon>
        <taxon>Bacillota</taxon>
        <taxon>Bacilli</taxon>
        <taxon>Bacillales</taxon>
        <taxon>Alicyclobacillaceae</taxon>
        <taxon>Alicyclobacillus</taxon>
    </lineage>
</organism>
<sequence length="427" mass="46990">MRFTGAVLIVVILAMGVVGCGSPHRLQALASNREPSVSVRLSRERITASVTSIRPERAVPAPVHLSQLKRSNTWDNLHFSSDLTGYRWGFMDGNFNMQRTTDGGRRWLDLSLPAAYSSALESRGPNPTPFVEVADGASIYVLTNDSKQFTVLQADDSGRHWRVHKFALPRSEFALESVTMVRGGVGWAIFRDAAAGTSHDLVRFQTRAPKMQIQHVAPGSRDAGLVGTTQATVKFRDERCGWIVAVAADGKLHDYLTSDGGATWHARTIPAPSGLTHFMCVRAYKPVMHEQEGTFVARYLGTDAGHAVVRTVVYHTNDGGTHLQATVAQTLDDATSDYMGHPVHWLDSDSGYAIRDGRLTVTNDSGRLWHNVPSPALETALPRYPRVLAIQFLSQTEGFVHLQSRDYAHTVLLKTVDGGTTWDRMCE</sequence>